<reference evidence="2 3" key="1">
    <citation type="submission" date="2021-07" db="EMBL/GenBank/DDBJ databases">
        <title>Genome data of Colletotrichum spaethianum.</title>
        <authorList>
            <person name="Utami Y.D."/>
            <person name="Hiruma K."/>
        </authorList>
    </citation>
    <scope>NUCLEOTIDE SEQUENCE [LARGE SCALE GENOMIC DNA]</scope>
    <source>
        <strain evidence="2 3">MAFF 242679</strain>
    </source>
</reference>
<evidence type="ECO:0000313" key="2">
    <source>
        <dbReference type="EMBL" id="GJC82712.1"/>
    </source>
</evidence>
<protein>
    <submittedName>
        <fullName evidence="2">Uncharacterized protein</fullName>
    </submittedName>
</protein>
<gene>
    <name evidence="2" type="ORF">ColLi_05550</name>
</gene>
<proteinExistence type="predicted"/>
<comment type="caution">
    <text evidence="2">The sequence shown here is derived from an EMBL/GenBank/DDBJ whole genome shotgun (WGS) entry which is preliminary data.</text>
</comment>
<dbReference type="AlphaFoldDB" id="A0AA37GLM8"/>
<dbReference type="EMBL" id="BPPX01000010">
    <property type="protein sequence ID" value="GJC82712.1"/>
    <property type="molecule type" value="Genomic_DNA"/>
</dbReference>
<evidence type="ECO:0000256" key="1">
    <source>
        <dbReference type="SAM" id="MobiDB-lite"/>
    </source>
</evidence>
<accession>A0AA37GLM8</accession>
<sequence>MDDGRCEQEMEGGIRIRGPKETRNQDEIERCSENRRRILAGVDVYCSPPRRESGPNGKAALVRRYPSAPGALTAPHRTQHDGPNSKAPTAQERVVVPFPTVGLAASTVGCAV</sequence>
<feature type="region of interest" description="Disordered" evidence="1">
    <location>
        <begin position="68"/>
        <end position="92"/>
    </location>
</feature>
<feature type="region of interest" description="Disordered" evidence="1">
    <location>
        <begin position="1"/>
        <end position="28"/>
    </location>
</feature>
<keyword evidence="3" id="KW-1185">Reference proteome</keyword>
<name>A0AA37GLM8_9PEZI</name>
<dbReference type="Proteomes" id="UP001055172">
    <property type="component" value="Unassembled WGS sequence"/>
</dbReference>
<organism evidence="2 3">
    <name type="scientific">Colletotrichum liriopes</name>
    <dbReference type="NCBI Taxonomy" id="708192"/>
    <lineage>
        <taxon>Eukaryota</taxon>
        <taxon>Fungi</taxon>
        <taxon>Dikarya</taxon>
        <taxon>Ascomycota</taxon>
        <taxon>Pezizomycotina</taxon>
        <taxon>Sordariomycetes</taxon>
        <taxon>Hypocreomycetidae</taxon>
        <taxon>Glomerellales</taxon>
        <taxon>Glomerellaceae</taxon>
        <taxon>Colletotrichum</taxon>
        <taxon>Colletotrichum spaethianum species complex</taxon>
    </lineage>
</organism>
<evidence type="ECO:0000313" key="3">
    <source>
        <dbReference type="Proteomes" id="UP001055172"/>
    </source>
</evidence>